<dbReference type="InterPro" id="IPR017685">
    <property type="entry name" value="ArgP"/>
</dbReference>
<name>A0A8H9FSM2_9MICO</name>
<evidence type="ECO:0000256" key="1">
    <source>
        <dbReference type="ARBA" id="ARBA00009437"/>
    </source>
</evidence>
<reference evidence="8" key="1">
    <citation type="journal article" date="2014" name="Int. J. Syst. Evol. Microbiol.">
        <title>Complete genome sequence of Corynebacterium casei LMG S-19264T (=DSM 44701T), isolated from a smear-ripened cheese.</title>
        <authorList>
            <consortium name="US DOE Joint Genome Institute (JGI-PGF)"/>
            <person name="Walter F."/>
            <person name="Albersmeier A."/>
            <person name="Kalinowski J."/>
            <person name="Ruckert C."/>
        </authorList>
    </citation>
    <scope>NUCLEOTIDE SEQUENCE</scope>
    <source>
        <strain evidence="8">CGMCC 1.10749</strain>
    </source>
</reference>
<dbReference type="InterPro" id="IPR036388">
    <property type="entry name" value="WH-like_DNA-bd_sf"/>
</dbReference>
<dbReference type="InterPro" id="IPR050176">
    <property type="entry name" value="LTTR"/>
</dbReference>
<dbReference type="SUPFAM" id="SSF46785">
    <property type="entry name" value="Winged helix' DNA-binding domain"/>
    <property type="match status" value="1"/>
</dbReference>
<comment type="similarity">
    <text evidence="1">Belongs to the LysR transcriptional regulatory family.</text>
</comment>
<evidence type="ECO:0000259" key="7">
    <source>
        <dbReference type="PROSITE" id="PS50931"/>
    </source>
</evidence>
<gene>
    <name evidence="8" type="primary">iciA</name>
    <name evidence="8" type="ORF">GCM10011314_18000</name>
</gene>
<evidence type="ECO:0000256" key="3">
    <source>
        <dbReference type="ARBA" id="ARBA00023125"/>
    </source>
</evidence>
<evidence type="ECO:0000256" key="6">
    <source>
        <dbReference type="SAM" id="MobiDB-lite"/>
    </source>
</evidence>
<dbReference type="RefSeq" id="WP_052116812.1">
    <property type="nucleotide sequence ID" value="NZ_BMEA01000002.1"/>
</dbReference>
<keyword evidence="5" id="KW-0804">Transcription</keyword>
<dbReference type="Gene3D" id="1.10.10.10">
    <property type="entry name" value="Winged helix-like DNA-binding domain superfamily/Winged helix DNA-binding domain"/>
    <property type="match status" value="1"/>
</dbReference>
<sequence length="309" mass="32986">MNLDQVRALAAIVDTGSFELAARTLHLTPSAVSQRVRALETSVGQVVVRRASPCTPTDAGAVLVRLARQVELLEDESRDLLGVTRQAPVVLRVAVNADSLDTWLVHLIEAASGWHDTRLRFTVVDEDHSLGLLRDGAVGAAIATEPTLVPGCRSFPLGTMRYVAVASPALAARHTLPGGGPDWEHLPVLRFDDHDALQEDHLASLGVTPSSPPWQIPSVHGLRTALVAGVGWLFVPDVSVGEDLAEGRLVTLTDDVVDVPLHWHVWKVPSHRLDRLNDAVAEAARAGLRAPVGSPSPSSTPTRPLVVAP</sequence>
<dbReference type="EMBL" id="BMEA01000002">
    <property type="protein sequence ID" value="GGB78820.1"/>
    <property type="molecule type" value="Genomic_DNA"/>
</dbReference>
<dbReference type="InterPro" id="IPR005119">
    <property type="entry name" value="LysR_subst-bd"/>
</dbReference>
<keyword evidence="3" id="KW-0238">DNA-binding</keyword>
<dbReference type="InterPro" id="IPR000847">
    <property type="entry name" value="LysR_HTH_N"/>
</dbReference>
<keyword evidence="4" id="KW-0010">Activator</keyword>
<dbReference type="SUPFAM" id="SSF53850">
    <property type="entry name" value="Periplasmic binding protein-like II"/>
    <property type="match status" value="1"/>
</dbReference>
<dbReference type="NCBIfam" id="NF002964">
    <property type="entry name" value="PRK03635.1"/>
    <property type="match status" value="1"/>
</dbReference>
<dbReference type="Pfam" id="PF00126">
    <property type="entry name" value="HTH_1"/>
    <property type="match status" value="1"/>
</dbReference>
<keyword evidence="2" id="KW-0805">Transcription regulation</keyword>
<evidence type="ECO:0000256" key="4">
    <source>
        <dbReference type="ARBA" id="ARBA00023159"/>
    </source>
</evidence>
<dbReference type="Proteomes" id="UP000628079">
    <property type="component" value="Unassembled WGS sequence"/>
</dbReference>
<dbReference type="InterPro" id="IPR036390">
    <property type="entry name" value="WH_DNA-bd_sf"/>
</dbReference>
<dbReference type="GO" id="GO:0003677">
    <property type="term" value="F:DNA binding"/>
    <property type="evidence" value="ECO:0007669"/>
    <property type="project" value="UniProtKB-KW"/>
</dbReference>
<dbReference type="Gene3D" id="3.40.190.290">
    <property type="match status" value="1"/>
</dbReference>
<protein>
    <submittedName>
        <fullName evidence="8">Transcriptional regulator ArgP</fullName>
    </submittedName>
</protein>
<dbReference type="GO" id="GO:0003700">
    <property type="term" value="F:DNA-binding transcription factor activity"/>
    <property type="evidence" value="ECO:0007669"/>
    <property type="project" value="InterPro"/>
</dbReference>
<dbReference type="PANTHER" id="PTHR30579">
    <property type="entry name" value="TRANSCRIPTIONAL REGULATOR"/>
    <property type="match status" value="1"/>
</dbReference>
<comment type="caution">
    <text evidence="8">The sequence shown here is derived from an EMBL/GenBank/DDBJ whole genome shotgun (WGS) entry which is preliminary data.</text>
</comment>
<dbReference type="PROSITE" id="PS50931">
    <property type="entry name" value="HTH_LYSR"/>
    <property type="match status" value="1"/>
</dbReference>
<feature type="domain" description="HTH lysR-type" evidence="7">
    <location>
        <begin position="1"/>
        <end position="57"/>
    </location>
</feature>
<dbReference type="NCBIfam" id="TIGR03298">
    <property type="entry name" value="argP"/>
    <property type="match status" value="1"/>
</dbReference>
<dbReference type="Pfam" id="PF03466">
    <property type="entry name" value="LysR_substrate"/>
    <property type="match status" value="1"/>
</dbReference>
<dbReference type="AlphaFoldDB" id="A0A8H9FSM2"/>
<proteinExistence type="inferred from homology"/>
<dbReference type="PANTHER" id="PTHR30579:SF2">
    <property type="entry name" value="HTH-TYPE TRANSCRIPTIONAL REGULATOR ARGP"/>
    <property type="match status" value="1"/>
</dbReference>
<evidence type="ECO:0000313" key="8">
    <source>
        <dbReference type="EMBL" id="GGB78820.1"/>
    </source>
</evidence>
<evidence type="ECO:0000256" key="2">
    <source>
        <dbReference type="ARBA" id="ARBA00023015"/>
    </source>
</evidence>
<feature type="region of interest" description="Disordered" evidence="6">
    <location>
        <begin position="287"/>
        <end position="309"/>
    </location>
</feature>
<organism evidence="8 9">
    <name type="scientific">Knoellia flava</name>
    <dbReference type="NCBI Taxonomy" id="913969"/>
    <lineage>
        <taxon>Bacteria</taxon>
        <taxon>Bacillati</taxon>
        <taxon>Actinomycetota</taxon>
        <taxon>Actinomycetes</taxon>
        <taxon>Micrococcales</taxon>
        <taxon>Intrasporangiaceae</taxon>
        <taxon>Knoellia</taxon>
    </lineage>
</organism>
<evidence type="ECO:0000256" key="5">
    <source>
        <dbReference type="ARBA" id="ARBA00023163"/>
    </source>
</evidence>
<accession>A0A8H9FSM2</accession>
<reference evidence="8" key="2">
    <citation type="submission" date="2020-09" db="EMBL/GenBank/DDBJ databases">
        <authorList>
            <person name="Sun Q."/>
            <person name="Zhou Y."/>
        </authorList>
    </citation>
    <scope>NUCLEOTIDE SEQUENCE</scope>
    <source>
        <strain evidence="8">CGMCC 1.10749</strain>
    </source>
</reference>
<evidence type="ECO:0000313" key="9">
    <source>
        <dbReference type="Proteomes" id="UP000628079"/>
    </source>
</evidence>